<evidence type="ECO:0000313" key="1">
    <source>
        <dbReference type="EMBL" id="AUW46785.1"/>
    </source>
</evidence>
<proteinExistence type="predicted"/>
<name>A0A2K9ZEU8_RHILE</name>
<evidence type="ECO:0000313" key="2">
    <source>
        <dbReference type="Proteomes" id="UP000238523"/>
    </source>
</evidence>
<organism evidence="1 2">
    <name type="scientific">Rhizobium leguminosarum</name>
    <dbReference type="NCBI Taxonomy" id="384"/>
    <lineage>
        <taxon>Bacteria</taxon>
        <taxon>Pseudomonadati</taxon>
        <taxon>Pseudomonadota</taxon>
        <taxon>Alphaproteobacteria</taxon>
        <taxon>Hyphomicrobiales</taxon>
        <taxon>Rhizobiaceae</taxon>
        <taxon>Rhizobium/Agrobacterium group</taxon>
        <taxon>Rhizobium</taxon>
    </lineage>
</organism>
<protein>
    <submittedName>
        <fullName evidence="1">Uncharacterized protein</fullName>
    </submittedName>
</protein>
<gene>
    <name evidence="1" type="ORF">CUJ84_pRLN2000241</name>
</gene>
<geneLocation type="plasmid" evidence="2">
    <name>prln2</name>
</geneLocation>
<dbReference type="Proteomes" id="UP000238523">
    <property type="component" value="Plasmid pRLN2"/>
</dbReference>
<dbReference type="AlphaFoldDB" id="A0A2K9ZEU8"/>
<sequence>MNDGHTEILFLASNRASTAIV</sequence>
<accession>A0A2K9ZEU8</accession>
<dbReference type="EMBL" id="CP025014">
    <property type="protein sequence ID" value="AUW46785.1"/>
    <property type="molecule type" value="Genomic_DNA"/>
</dbReference>
<reference evidence="1 2" key="1">
    <citation type="submission" date="2017-11" db="EMBL/GenBank/DDBJ databases">
        <title>Complete genome of Rhizobium leguminosarum Norway, an ineffective micro-symbiont.</title>
        <authorList>
            <person name="Hoffrichter A."/>
            <person name="Liang J."/>
            <person name="Brachmann A."/>
            <person name="Marin M."/>
        </authorList>
    </citation>
    <scope>NUCLEOTIDE SEQUENCE [LARGE SCALE GENOMIC DNA]</scope>
    <source>
        <strain evidence="1 2">Norway</strain>
        <plasmid evidence="2">Plasmid prln2</plasmid>
    </source>
</reference>
<keyword evidence="1" id="KW-0614">Plasmid</keyword>